<feature type="transmembrane region" description="Helical" evidence="1">
    <location>
        <begin position="101"/>
        <end position="124"/>
    </location>
</feature>
<reference evidence="3 4" key="1">
    <citation type="submission" date="2016-11" db="EMBL/GenBank/DDBJ databases">
        <authorList>
            <person name="Jaros S."/>
            <person name="Januszkiewicz K."/>
            <person name="Wedrychowicz H."/>
        </authorList>
    </citation>
    <scope>NUCLEOTIDE SEQUENCE [LARGE SCALE GENOMIC DNA]</scope>
    <source>
        <strain evidence="3 4">DSM 26991</strain>
    </source>
</reference>
<keyword evidence="4" id="KW-1185">Reference proteome</keyword>
<gene>
    <name evidence="3" type="ORF">SAMN05444405_11358</name>
</gene>
<dbReference type="Proteomes" id="UP000184509">
    <property type="component" value="Unassembled WGS sequence"/>
</dbReference>
<keyword evidence="1" id="KW-0472">Membrane</keyword>
<evidence type="ECO:0000313" key="4">
    <source>
        <dbReference type="Proteomes" id="UP000184509"/>
    </source>
</evidence>
<sequence length="147" mass="16327">MKHTLIAILLLFSTNIFSQQIINPNNEEKNNSIVEVKDSIQTKMDVYTKSILIKSSDYMRKSAYYEYGALGSFAASMGFMLIAFSNFDFWNEKDSNINTSAISAVAATLFFTSAIVCTIASVRFDKKAGKELKLLMRGGTGTISLTF</sequence>
<keyword evidence="2" id="KW-0732">Signal</keyword>
<feature type="chain" id="PRO_5009909773" evidence="2">
    <location>
        <begin position="19"/>
        <end position="147"/>
    </location>
</feature>
<dbReference type="EMBL" id="FQTV01000013">
    <property type="protein sequence ID" value="SHF75923.1"/>
    <property type="molecule type" value="Genomic_DNA"/>
</dbReference>
<feature type="signal peptide" evidence="2">
    <location>
        <begin position="1"/>
        <end position="18"/>
    </location>
</feature>
<evidence type="ECO:0000313" key="3">
    <source>
        <dbReference type="EMBL" id="SHF75923.1"/>
    </source>
</evidence>
<evidence type="ECO:0000256" key="1">
    <source>
        <dbReference type="SAM" id="Phobius"/>
    </source>
</evidence>
<protein>
    <submittedName>
        <fullName evidence="3">Uncharacterized protein</fullName>
    </submittedName>
</protein>
<proteinExistence type="predicted"/>
<accession>A0A1M5E9H0</accession>
<keyword evidence="1" id="KW-0812">Transmembrane</keyword>
<keyword evidence="1" id="KW-1133">Transmembrane helix</keyword>
<name>A0A1M5E9H0_9BACE</name>
<dbReference type="RefSeq" id="WP_073402821.1">
    <property type="nucleotide sequence ID" value="NZ_FQTV01000013.1"/>
</dbReference>
<dbReference type="STRING" id="1297750.SAMN05444405_11358"/>
<feature type="transmembrane region" description="Helical" evidence="1">
    <location>
        <begin position="67"/>
        <end position="89"/>
    </location>
</feature>
<organism evidence="3 4">
    <name type="scientific">Bacteroides luti</name>
    <dbReference type="NCBI Taxonomy" id="1297750"/>
    <lineage>
        <taxon>Bacteria</taxon>
        <taxon>Pseudomonadati</taxon>
        <taxon>Bacteroidota</taxon>
        <taxon>Bacteroidia</taxon>
        <taxon>Bacteroidales</taxon>
        <taxon>Bacteroidaceae</taxon>
        <taxon>Bacteroides</taxon>
    </lineage>
</organism>
<evidence type="ECO:0000256" key="2">
    <source>
        <dbReference type="SAM" id="SignalP"/>
    </source>
</evidence>
<dbReference type="AlphaFoldDB" id="A0A1M5E9H0"/>